<dbReference type="PROSITE" id="PS50943">
    <property type="entry name" value="HTH_CROC1"/>
    <property type="match status" value="1"/>
</dbReference>
<evidence type="ECO:0000259" key="1">
    <source>
        <dbReference type="PROSITE" id="PS50943"/>
    </source>
</evidence>
<reference evidence="2 3" key="1">
    <citation type="submission" date="2020-08" db="EMBL/GenBank/DDBJ databases">
        <title>Acidobacteriota in marine sediments use diverse sulfur dissimilation pathways.</title>
        <authorList>
            <person name="Wasmund K."/>
        </authorList>
    </citation>
    <scope>NUCLEOTIDE SEQUENCE [LARGE SCALE GENOMIC DNA]</scope>
    <source>
        <strain evidence="2">MAG AM4</strain>
    </source>
</reference>
<dbReference type="Gene3D" id="1.10.260.40">
    <property type="entry name" value="lambda repressor-like DNA-binding domains"/>
    <property type="match status" value="1"/>
</dbReference>
<name>A0A8J7C1S5_9BACT</name>
<dbReference type="InterPro" id="IPR035069">
    <property type="entry name" value="TTHA1013/TTHA0281-like"/>
</dbReference>
<accession>A0A8J7C1S5</accession>
<gene>
    <name evidence="2" type="ORF">IFK94_09230</name>
</gene>
<dbReference type="InterPro" id="IPR001387">
    <property type="entry name" value="Cro/C1-type_HTH"/>
</dbReference>
<dbReference type="Pfam" id="PF13560">
    <property type="entry name" value="HTH_31"/>
    <property type="match status" value="1"/>
</dbReference>
<dbReference type="SUPFAM" id="SSF47413">
    <property type="entry name" value="lambda repressor-like DNA-binding domains"/>
    <property type="match status" value="1"/>
</dbReference>
<proteinExistence type="predicted"/>
<dbReference type="CDD" id="cd00093">
    <property type="entry name" value="HTH_XRE"/>
    <property type="match status" value="1"/>
</dbReference>
<protein>
    <submittedName>
        <fullName evidence="2">Helix-turn-helix transcriptional regulator</fullName>
    </submittedName>
</protein>
<evidence type="ECO:0000313" key="2">
    <source>
        <dbReference type="EMBL" id="MBD3868295.1"/>
    </source>
</evidence>
<dbReference type="SMART" id="SM00530">
    <property type="entry name" value="HTH_XRE"/>
    <property type="match status" value="1"/>
</dbReference>
<dbReference type="Proteomes" id="UP000648239">
    <property type="component" value="Unassembled WGS sequence"/>
</dbReference>
<dbReference type="AlphaFoldDB" id="A0A8J7C1S5"/>
<organism evidence="2 3">
    <name type="scientific">Candidatus Polarisedimenticola svalbardensis</name>
    <dbReference type="NCBI Taxonomy" id="2886004"/>
    <lineage>
        <taxon>Bacteria</taxon>
        <taxon>Pseudomonadati</taxon>
        <taxon>Acidobacteriota</taxon>
        <taxon>Candidatus Polarisedimenticolia</taxon>
        <taxon>Candidatus Polarisedimenticolales</taxon>
        <taxon>Candidatus Polarisedimenticolaceae</taxon>
        <taxon>Candidatus Polarisedimenticola</taxon>
    </lineage>
</organism>
<dbReference type="InterPro" id="IPR010982">
    <property type="entry name" value="Lambda_DNA-bd_dom_sf"/>
</dbReference>
<evidence type="ECO:0000313" key="3">
    <source>
        <dbReference type="Proteomes" id="UP000648239"/>
    </source>
</evidence>
<dbReference type="Gene3D" id="3.30.160.250">
    <property type="match status" value="1"/>
</dbReference>
<comment type="caution">
    <text evidence="2">The sequence shown here is derived from an EMBL/GenBank/DDBJ whole genome shotgun (WGS) entry which is preliminary data.</text>
</comment>
<sequence>MKKDGKFWLVEIPALDAVTQGRTKREAYEMAKDLIETMAGRPEFEVTVYPGGRDTFEIGANSTGMLLALLLRRQRERQGMTLSEAAERLGQTSKNAYARYEQGKAMPSVEKLEQLLKAIAPDQKIVWRFAA</sequence>
<feature type="domain" description="HTH cro/C1-type" evidence="1">
    <location>
        <begin position="71"/>
        <end position="118"/>
    </location>
</feature>
<dbReference type="GO" id="GO:0003677">
    <property type="term" value="F:DNA binding"/>
    <property type="evidence" value="ECO:0007669"/>
    <property type="project" value="InterPro"/>
</dbReference>
<dbReference type="EMBL" id="JACXWD010000027">
    <property type="protein sequence ID" value="MBD3868295.1"/>
    <property type="molecule type" value="Genomic_DNA"/>
</dbReference>
<dbReference type="SUPFAM" id="SSF143100">
    <property type="entry name" value="TTHA1013/TTHA0281-like"/>
    <property type="match status" value="1"/>
</dbReference>